<keyword evidence="4" id="KW-1185">Reference proteome</keyword>
<protein>
    <submittedName>
        <fullName evidence="3">Tripartite tricarboxylate transporter TctB family protein</fullName>
    </submittedName>
</protein>
<feature type="domain" description="DUF1468" evidence="2">
    <location>
        <begin position="26"/>
        <end position="152"/>
    </location>
</feature>
<dbReference type="OrthoDB" id="327405at2157"/>
<dbReference type="Proteomes" id="UP000509750">
    <property type="component" value="Chromosome"/>
</dbReference>
<reference evidence="3 4" key="1">
    <citation type="submission" date="2020-07" db="EMBL/GenBank/DDBJ databases">
        <title>Gai3-2, isolated from salt lake.</title>
        <authorList>
            <person name="Cui H."/>
            <person name="Shi X."/>
        </authorList>
    </citation>
    <scope>NUCLEOTIDE SEQUENCE [LARGE SCALE GENOMIC DNA]</scope>
    <source>
        <strain evidence="3 4">Gai3-2</strain>
    </source>
</reference>
<keyword evidence="1" id="KW-0812">Transmembrane</keyword>
<dbReference type="GeneID" id="56030343"/>
<feature type="transmembrane region" description="Helical" evidence="1">
    <location>
        <begin position="20"/>
        <end position="38"/>
    </location>
</feature>
<dbReference type="KEGG" id="halg:HUG10_15880"/>
<feature type="transmembrane region" description="Helical" evidence="1">
    <location>
        <begin position="89"/>
        <end position="113"/>
    </location>
</feature>
<feature type="transmembrane region" description="Helical" evidence="1">
    <location>
        <begin position="125"/>
        <end position="143"/>
    </location>
</feature>
<evidence type="ECO:0000259" key="2">
    <source>
        <dbReference type="Pfam" id="PF07331"/>
    </source>
</evidence>
<dbReference type="RefSeq" id="WP_179170502.1">
    <property type="nucleotide sequence ID" value="NZ_CP058529.1"/>
</dbReference>
<dbReference type="AlphaFoldDB" id="A0A7D5GGA9"/>
<name>A0A7D5GGA9_9EURY</name>
<dbReference type="InterPro" id="IPR009936">
    <property type="entry name" value="DUF1468"/>
</dbReference>
<accession>A0A7D5GGA9</accession>
<evidence type="ECO:0000313" key="3">
    <source>
        <dbReference type="EMBL" id="QLG28928.1"/>
    </source>
</evidence>
<organism evidence="3 4">
    <name type="scientific">Halorarum halophilum</name>
    <dbReference type="NCBI Taxonomy" id="2743090"/>
    <lineage>
        <taxon>Archaea</taxon>
        <taxon>Methanobacteriati</taxon>
        <taxon>Methanobacteriota</taxon>
        <taxon>Stenosarchaea group</taxon>
        <taxon>Halobacteria</taxon>
        <taxon>Halobacteriales</taxon>
        <taxon>Haloferacaceae</taxon>
        <taxon>Halorarum</taxon>
    </lineage>
</organism>
<keyword evidence="1" id="KW-0472">Membrane</keyword>
<sequence>MIKQRIVEVVDRTSASALSSNPLTVGFVLFSFVVIFAASRFPDQGLVGPGFFPILISAGIIVFGVAEILSGTETELETADFNYGPPVIVLILLVAYVVLMPITGFLVGSMLFLPALLYYSQIRSTPFLVALSIGVPILLFYIFGRIFLVRLPEGIIPVSRLLPQIPLGVVF</sequence>
<dbReference type="Pfam" id="PF07331">
    <property type="entry name" value="TctB"/>
    <property type="match status" value="1"/>
</dbReference>
<feature type="transmembrane region" description="Helical" evidence="1">
    <location>
        <begin position="50"/>
        <end position="69"/>
    </location>
</feature>
<keyword evidence="1" id="KW-1133">Transmembrane helix</keyword>
<gene>
    <name evidence="3" type="ORF">HUG10_15880</name>
</gene>
<evidence type="ECO:0000313" key="4">
    <source>
        <dbReference type="Proteomes" id="UP000509750"/>
    </source>
</evidence>
<evidence type="ECO:0000256" key="1">
    <source>
        <dbReference type="SAM" id="Phobius"/>
    </source>
</evidence>
<dbReference type="EMBL" id="CP058529">
    <property type="protein sequence ID" value="QLG28928.1"/>
    <property type="molecule type" value="Genomic_DNA"/>
</dbReference>
<proteinExistence type="predicted"/>